<dbReference type="RefSeq" id="WP_092843583.1">
    <property type="nucleotide sequence ID" value="NZ_FMAH01000001.1"/>
</dbReference>
<dbReference type="Proteomes" id="UP000199435">
    <property type="component" value="Unassembled WGS sequence"/>
</dbReference>
<dbReference type="SUPFAM" id="SSF53850">
    <property type="entry name" value="Periplasmic binding protein-like II"/>
    <property type="match status" value="1"/>
</dbReference>
<name>A0A1C3U3P8_9HYPH</name>
<evidence type="ECO:0000256" key="4">
    <source>
        <dbReference type="SAM" id="SignalP"/>
    </source>
</evidence>
<dbReference type="Gene3D" id="3.10.105.10">
    <property type="entry name" value="Dipeptide-binding Protein, Domain 3"/>
    <property type="match status" value="1"/>
</dbReference>
<dbReference type="AlphaFoldDB" id="A0A1C3U3P8"/>
<evidence type="ECO:0000313" key="7">
    <source>
        <dbReference type="Proteomes" id="UP000199435"/>
    </source>
</evidence>
<evidence type="ECO:0000313" key="6">
    <source>
        <dbReference type="EMBL" id="SCB10116.1"/>
    </source>
</evidence>
<comment type="similarity">
    <text evidence="2">Belongs to the bacterial solute-binding protein 5 family.</text>
</comment>
<dbReference type="InterPro" id="IPR039424">
    <property type="entry name" value="SBP_5"/>
</dbReference>
<dbReference type="Pfam" id="PF00496">
    <property type="entry name" value="SBP_bac_5"/>
    <property type="match status" value="1"/>
</dbReference>
<sequence>MALSRLKAGLVASLFCLLAMPVISKAEEPQFRIGTAILGDLKYQPGFKHFDYVNPDAPKGGEVKLSSNGTFDTLNPVLYKGNPAEGTTLIYDTLLKKADDETNSSYGLLAEGVSYPDDVSSAVFRLRAEAKWADGTPVTPEDVIFSFEKTKELNPLATSYYAHVVKAEKTGDRDVTFHFDEKGNRELPSILGQLTVLPKHWWEANGPDGKPRDISRTTLEPLMGSGPYKIASVQPGASIRYELRDDYWGKNLPVNVGQNNFGAMNYVYFSDNDVAFEAFRGGAVDYWQDNSTSHWVTGYDFPAAKDGRIKREELPNSLRSVGIMQALVPNMRRERFKDQRVREALSYVYDFEELNRTLAFGKLTRVDSFFFGTKFASSGLPQGQELDVLNSVKDKVPAEVFTTPFANPVGGDPQKARDNFRKAIALFKDAGWVLKGNKMVNAQTGQPFTVELLLGSASQERSVLPYIQNLKRIGIDASIRTVDTSQYINRIRSFDYDMIWVVWGETLNPGNEQADYWGSASADRQGSRNYAGITDPAIDSLIEKVIFAKDVAEKEATVKALDRVLLAHHYVLPMFYGTTTRIAYWDKFEHLAELPYYSIGFPEVWWSKSAGK</sequence>
<keyword evidence="3 4" id="KW-0732">Signal</keyword>
<comment type="subcellular location">
    <subcellularLocation>
        <location evidence="1">Periplasm</location>
    </subcellularLocation>
</comment>
<dbReference type="Gene3D" id="3.40.190.10">
    <property type="entry name" value="Periplasmic binding protein-like II"/>
    <property type="match status" value="1"/>
</dbReference>
<evidence type="ECO:0000256" key="1">
    <source>
        <dbReference type="ARBA" id="ARBA00004418"/>
    </source>
</evidence>
<feature type="signal peptide" evidence="4">
    <location>
        <begin position="1"/>
        <end position="26"/>
    </location>
</feature>
<reference evidence="7" key="1">
    <citation type="submission" date="2016-08" db="EMBL/GenBank/DDBJ databases">
        <authorList>
            <person name="Varghese N."/>
            <person name="Submissions Spin"/>
        </authorList>
    </citation>
    <scope>NUCLEOTIDE SEQUENCE [LARGE SCALE GENOMIC DNA]</scope>
    <source>
        <strain evidence="7">HAMBI 2971</strain>
    </source>
</reference>
<feature type="chain" id="PRO_5008682788" evidence="4">
    <location>
        <begin position="27"/>
        <end position="612"/>
    </location>
</feature>
<dbReference type="STRING" id="411945.GA0061102_1001441"/>
<organism evidence="6 7">
    <name type="scientific">Rhizobium miluonense</name>
    <dbReference type="NCBI Taxonomy" id="411945"/>
    <lineage>
        <taxon>Bacteria</taxon>
        <taxon>Pseudomonadati</taxon>
        <taxon>Pseudomonadota</taxon>
        <taxon>Alphaproteobacteria</taxon>
        <taxon>Hyphomicrobiales</taxon>
        <taxon>Rhizobiaceae</taxon>
        <taxon>Rhizobium/Agrobacterium group</taxon>
        <taxon>Rhizobium</taxon>
    </lineage>
</organism>
<dbReference type="InterPro" id="IPR000914">
    <property type="entry name" value="SBP_5_dom"/>
</dbReference>
<evidence type="ECO:0000256" key="2">
    <source>
        <dbReference type="ARBA" id="ARBA00005695"/>
    </source>
</evidence>
<dbReference type="GO" id="GO:0015833">
    <property type="term" value="P:peptide transport"/>
    <property type="evidence" value="ECO:0007669"/>
    <property type="project" value="TreeGrafter"/>
</dbReference>
<dbReference type="GO" id="GO:0030288">
    <property type="term" value="C:outer membrane-bounded periplasmic space"/>
    <property type="evidence" value="ECO:0007669"/>
    <property type="project" value="TreeGrafter"/>
</dbReference>
<dbReference type="OrthoDB" id="9803988at2"/>
<dbReference type="GO" id="GO:0043190">
    <property type="term" value="C:ATP-binding cassette (ABC) transporter complex"/>
    <property type="evidence" value="ECO:0007669"/>
    <property type="project" value="InterPro"/>
</dbReference>
<dbReference type="PIRSF" id="PIRSF002741">
    <property type="entry name" value="MppA"/>
    <property type="match status" value="1"/>
</dbReference>
<dbReference type="CDD" id="cd08497">
    <property type="entry name" value="MbnE-like"/>
    <property type="match status" value="1"/>
</dbReference>
<dbReference type="EMBL" id="FMAH01000001">
    <property type="protein sequence ID" value="SCB10116.1"/>
    <property type="molecule type" value="Genomic_DNA"/>
</dbReference>
<dbReference type="PANTHER" id="PTHR30290:SF64">
    <property type="entry name" value="ABC TRANSPORTER PERIPLASMIC BINDING PROTEIN"/>
    <property type="match status" value="1"/>
</dbReference>
<proteinExistence type="inferred from homology"/>
<dbReference type="GO" id="GO:1904680">
    <property type="term" value="F:peptide transmembrane transporter activity"/>
    <property type="evidence" value="ECO:0007669"/>
    <property type="project" value="TreeGrafter"/>
</dbReference>
<evidence type="ECO:0000256" key="3">
    <source>
        <dbReference type="ARBA" id="ARBA00022729"/>
    </source>
</evidence>
<evidence type="ECO:0000259" key="5">
    <source>
        <dbReference type="Pfam" id="PF00496"/>
    </source>
</evidence>
<dbReference type="PANTHER" id="PTHR30290">
    <property type="entry name" value="PERIPLASMIC BINDING COMPONENT OF ABC TRANSPORTER"/>
    <property type="match status" value="1"/>
</dbReference>
<protein>
    <submittedName>
        <fullName evidence="6">Microcin C transport system substrate-binding protein</fullName>
    </submittedName>
</protein>
<feature type="domain" description="Solute-binding protein family 5" evidence="5">
    <location>
        <begin position="107"/>
        <end position="521"/>
    </location>
</feature>
<gene>
    <name evidence="6" type="ORF">GA0061102_1001441</name>
</gene>
<dbReference type="InterPro" id="IPR030678">
    <property type="entry name" value="Peptide/Ni-bd"/>
</dbReference>
<accession>A0A1C3U3P8</accession>
<keyword evidence="7" id="KW-1185">Reference proteome</keyword>
<dbReference type="GO" id="GO:0042884">
    <property type="term" value="P:microcin transport"/>
    <property type="evidence" value="ECO:0007669"/>
    <property type="project" value="TreeGrafter"/>
</dbReference>